<reference evidence="4 5" key="1">
    <citation type="submission" date="2023-09" db="EMBL/GenBank/DDBJ databases">
        <title>Nesidiocoris tenuis whole genome shotgun sequence.</title>
        <authorList>
            <person name="Shibata T."/>
            <person name="Shimoda M."/>
            <person name="Kobayashi T."/>
            <person name="Uehara T."/>
        </authorList>
    </citation>
    <scope>NUCLEOTIDE SEQUENCE [LARGE SCALE GENOMIC DNA]</scope>
    <source>
        <strain evidence="4 5">Japan</strain>
    </source>
</reference>
<dbReference type="InterPro" id="IPR040676">
    <property type="entry name" value="DUF5641"/>
</dbReference>
<keyword evidence="5" id="KW-1185">Reference proteome</keyword>
<gene>
    <name evidence="4" type="ORF">NTJ_02570</name>
</gene>
<evidence type="ECO:0000259" key="3">
    <source>
        <dbReference type="PROSITE" id="PS50994"/>
    </source>
</evidence>
<dbReference type="InterPro" id="IPR001995">
    <property type="entry name" value="Peptidase_A2_cat"/>
</dbReference>
<accession>A0ABN7AF03</accession>
<dbReference type="PANTHER" id="PTHR47331:SF1">
    <property type="entry name" value="GAG-LIKE PROTEIN"/>
    <property type="match status" value="1"/>
</dbReference>
<dbReference type="Proteomes" id="UP001307889">
    <property type="component" value="Chromosome 2"/>
</dbReference>
<dbReference type="PANTHER" id="PTHR47331">
    <property type="entry name" value="PHD-TYPE DOMAIN-CONTAINING PROTEIN"/>
    <property type="match status" value="1"/>
</dbReference>
<dbReference type="Gene3D" id="3.30.420.10">
    <property type="entry name" value="Ribonuclease H-like superfamily/Ribonuclease H"/>
    <property type="match status" value="1"/>
</dbReference>
<dbReference type="Pfam" id="PF03564">
    <property type="entry name" value="DUF1759"/>
    <property type="match status" value="1"/>
</dbReference>
<dbReference type="PROSITE" id="PS50994">
    <property type="entry name" value="INTEGRASE"/>
    <property type="match status" value="1"/>
</dbReference>
<dbReference type="EMBL" id="AP028910">
    <property type="protein sequence ID" value="BES89759.1"/>
    <property type="molecule type" value="Genomic_DNA"/>
</dbReference>
<feature type="region of interest" description="Disordered" evidence="1">
    <location>
        <begin position="94"/>
        <end position="114"/>
    </location>
</feature>
<sequence>MYAALDRYYVKYETSWEKLVDEFEDQDRANEFPNDAYVERQALKGSAATVISHLKVDHNNYELAYRALVETYDNQRLLANAYLHQVLSFKPLNGQRQKATKNTQPSTSQQPNAGYSSFCTMADNPAIPVRPESGPPILLGTLLADFMDARGQYVSLRGLLDSGSQHSYISLKGLRKLGLSYRPSARKICGIGETEYTGAKAVNQIGNSDENLNDKLTKFWEMEEIPEENVCLSNPDDEWCENHFVSNYRRAATDSSVVLGWINTLPCTLKVFVANRVTKIISKTPVECWRHVYSDQNPSDVGSRGILPSKLNDETLWWNGPKWLLQPECDWPQSAVVVHSDLPEVKPTNICLLSAPVSSIDNQWMTRFSSYFRLLRVTVRILRLFRKPRDAAISMVAPISLEEMNSCLLLLIQQTQREFYGPDYEGTLAKYRSLNIFIDELGLLRVGGRIRHSHVSEGQKFPILLPRKAHLTILIVDMYHRLNLHPGNSCLQGLIQLKYWIPGLRLLIQQRKFRCLTCYKFVAKSQEVMMGDLPSNRFHEGHAFVHVGTDFAGPFMLRESLRRKAPLSKGYLCVFVCLATKAIHLELVTNLTTECFLAALDRFVSRRNYPCSIYSDNGRTYVGAANQLKQFLLWFHEENNVQSITDYAARYGIKWSFTPPYAPNFSGMAEAAVKSVKTTMKKAVGDTCLTYEEAFTLFHKVEAILNSRPLGQLSQDPSETNYLTPGHFLVGKPLTAIPEPSVLDLRQNSLNRWQIVKKITEQFWSRWRREYLATLQNRVKWAKFRPDHPNLRVDDVVLIKDDNAPLLSWPMGRVSQVHPGPDGKVRVATVQISKSEVKRSVRKLVPLLPVSQPSFTDN</sequence>
<dbReference type="SUPFAM" id="SSF53098">
    <property type="entry name" value="Ribonuclease H-like"/>
    <property type="match status" value="1"/>
</dbReference>
<dbReference type="Pfam" id="PF00665">
    <property type="entry name" value="rve"/>
    <property type="match status" value="1"/>
</dbReference>
<evidence type="ECO:0000313" key="5">
    <source>
        <dbReference type="Proteomes" id="UP001307889"/>
    </source>
</evidence>
<dbReference type="InterPro" id="IPR036397">
    <property type="entry name" value="RNaseH_sf"/>
</dbReference>
<feature type="domain" description="Integrase catalytic" evidence="3">
    <location>
        <begin position="530"/>
        <end position="733"/>
    </location>
</feature>
<dbReference type="InterPro" id="IPR012337">
    <property type="entry name" value="RNaseH-like_sf"/>
</dbReference>
<proteinExistence type="predicted"/>
<evidence type="ECO:0000313" key="4">
    <source>
        <dbReference type="EMBL" id="BES89759.1"/>
    </source>
</evidence>
<protein>
    <submittedName>
        <fullName evidence="4">Retrotransposon protein</fullName>
    </submittedName>
</protein>
<organism evidence="4 5">
    <name type="scientific">Nesidiocoris tenuis</name>
    <dbReference type="NCBI Taxonomy" id="355587"/>
    <lineage>
        <taxon>Eukaryota</taxon>
        <taxon>Metazoa</taxon>
        <taxon>Ecdysozoa</taxon>
        <taxon>Arthropoda</taxon>
        <taxon>Hexapoda</taxon>
        <taxon>Insecta</taxon>
        <taxon>Pterygota</taxon>
        <taxon>Neoptera</taxon>
        <taxon>Paraneoptera</taxon>
        <taxon>Hemiptera</taxon>
        <taxon>Heteroptera</taxon>
        <taxon>Panheteroptera</taxon>
        <taxon>Cimicomorpha</taxon>
        <taxon>Miridae</taxon>
        <taxon>Dicyphina</taxon>
        <taxon>Nesidiocoris</taxon>
    </lineage>
</organism>
<dbReference type="InterPro" id="IPR005312">
    <property type="entry name" value="DUF1759"/>
</dbReference>
<evidence type="ECO:0000259" key="2">
    <source>
        <dbReference type="PROSITE" id="PS50175"/>
    </source>
</evidence>
<evidence type="ECO:0000256" key="1">
    <source>
        <dbReference type="SAM" id="MobiDB-lite"/>
    </source>
</evidence>
<dbReference type="Pfam" id="PF18701">
    <property type="entry name" value="DUF5641"/>
    <property type="match status" value="1"/>
</dbReference>
<feature type="domain" description="Peptidase A2" evidence="2">
    <location>
        <begin position="156"/>
        <end position="192"/>
    </location>
</feature>
<name>A0ABN7AF03_9HEMI</name>
<dbReference type="InterPro" id="IPR001584">
    <property type="entry name" value="Integrase_cat-core"/>
</dbReference>
<dbReference type="PROSITE" id="PS50175">
    <property type="entry name" value="ASP_PROT_RETROV"/>
    <property type="match status" value="1"/>
</dbReference>